<gene>
    <name evidence="2" type="ORF">A3B40_01145</name>
</gene>
<organism evidence="2 3">
    <name type="scientific">Candidatus Roizmanbacteria bacterium RIFCSPLOWO2_01_FULL_37_16</name>
    <dbReference type="NCBI Taxonomy" id="1802058"/>
    <lineage>
        <taxon>Bacteria</taxon>
        <taxon>Candidatus Roizmaniibacteriota</taxon>
    </lineage>
</organism>
<evidence type="ECO:0000313" key="2">
    <source>
        <dbReference type="EMBL" id="OGK45559.1"/>
    </source>
</evidence>
<comment type="caution">
    <text evidence="2">The sequence shown here is derived from an EMBL/GenBank/DDBJ whole genome shotgun (WGS) entry which is preliminary data.</text>
</comment>
<sequence length="172" mass="19034">MNKSLIIIIIFLSVVGLSLLGFYLFSQNQIKPEQPIPEQTQTEEKVVDRFVENPEKGQLGYQEPQTKIEIGTQGVTKGTFEKIEDGNIFLRDGDTLTQLPLTTDEVAFDCTTQDLSSATELDFDQVTKVQVTTSSELQNLIPANENIVVFAQEVEGVNRAHTIAIDASKCSP</sequence>
<keyword evidence="1" id="KW-1133">Transmembrane helix</keyword>
<dbReference type="EMBL" id="MGAI01000005">
    <property type="protein sequence ID" value="OGK45559.1"/>
    <property type="molecule type" value="Genomic_DNA"/>
</dbReference>
<keyword evidence="1" id="KW-0812">Transmembrane</keyword>
<evidence type="ECO:0000256" key="1">
    <source>
        <dbReference type="SAM" id="Phobius"/>
    </source>
</evidence>
<name>A0A1F7IQB3_9BACT</name>
<reference evidence="2 3" key="1">
    <citation type="journal article" date="2016" name="Nat. Commun.">
        <title>Thousands of microbial genomes shed light on interconnected biogeochemical processes in an aquifer system.</title>
        <authorList>
            <person name="Anantharaman K."/>
            <person name="Brown C.T."/>
            <person name="Hug L.A."/>
            <person name="Sharon I."/>
            <person name="Castelle C.J."/>
            <person name="Probst A.J."/>
            <person name="Thomas B.C."/>
            <person name="Singh A."/>
            <person name="Wilkins M.J."/>
            <person name="Karaoz U."/>
            <person name="Brodie E.L."/>
            <person name="Williams K.H."/>
            <person name="Hubbard S.S."/>
            <person name="Banfield J.F."/>
        </authorList>
    </citation>
    <scope>NUCLEOTIDE SEQUENCE [LARGE SCALE GENOMIC DNA]</scope>
</reference>
<feature type="transmembrane region" description="Helical" evidence="1">
    <location>
        <begin position="6"/>
        <end position="25"/>
    </location>
</feature>
<proteinExistence type="predicted"/>
<dbReference type="AlphaFoldDB" id="A0A1F7IQB3"/>
<accession>A0A1F7IQB3</accession>
<keyword evidence="1" id="KW-0472">Membrane</keyword>
<dbReference type="Proteomes" id="UP000178040">
    <property type="component" value="Unassembled WGS sequence"/>
</dbReference>
<protein>
    <submittedName>
        <fullName evidence="2">Uncharacterized protein</fullName>
    </submittedName>
</protein>
<evidence type="ECO:0000313" key="3">
    <source>
        <dbReference type="Proteomes" id="UP000178040"/>
    </source>
</evidence>